<feature type="repeat" description="WD" evidence="11">
    <location>
        <begin position="101"/>
        <end position="144"/>
    </location>
</feature>
<dbReference type="Gene3D" id="2.130.10.10">
    <property type="entry name" value="YVTN repeat-like/Quinoprotein amine dehydrogenase"/>
    <property type="match status" value="2"/>
</dbReference>
<dbReference type="InterPro" id="IPR015943">
    <property type="entry name" value="WD40/YVTN_repeat-like_dom_sf"/>
</dbReference>
<evidence type="ECO:0000256" key="5">
    <source>
        <dbReference type="ARBA" id="ARBA00022737"/>
    </source>
</evidence>
<evidence type="ECO:0000256" key="7">
    <source>
        <dbReference type="ARBA" id="ARBA00023069"/>
    </source>
</evidence>
<dbReference type="Pfam" id="PF23409">
    <property type="entry name" value="Beta-prop_EML"/>
    <property type="match status" value="1"/>
</dbReference>
<comment type="similarity">
    <text evidence="9">Belongs to the CFAP52 family.</text>
</comment>
<dbReference type="FunFam" id="2.130.10.10:FF:000207">
    <property type="entry name" value="Cilia- and flagella-associated protein 52"/>
    <property type="match status" value="1"/>
</dbReference>
<keyword evidence="5" id="KW-0677">Repeat</keyword>
<dbReference type="PANTHER" id="PTHR13720:SF14">
    <property type="entry name" value="CILIA- AND FLAGELLA-ASSOCIATED PROTEIN 52"/>
    <property type="match status" value="1"/>
</dbReference>
<dbReference type="GO" id="GO:0031514">
    <property type="term" value="C:motile cilium"/>
    <property type="evidence" value="ECO:0007669"/>
    <property type="project" value="UniProtKB-SubCell"/>
</dbReference>
<accession>A0A075AVI5</accession>
<dbReference type="EMBL" id="KE560966">
    <property type="protein sequence ID" value="EPZ34273.1"/>
    <property type="molecule type" value="Genomic_DNA"/>
</dbReference>
<evidence type="ECO:0000256" key="1">
    <source>
        <dbReference type="ARBA" id="ARBA00004230"/>
    </source>
</evidence>
<evidence type="ECO:0000313" key="14">
    <source>
        <dbReference type="Proteomes" id="UP000030755"/>
    </source>
</evidence>
<feature type="domain" description="EML-like first beta-propeller" evidence="12">
    <location>
        <begin position="51"/>
        <end position="309"/>
    </location>
</feature>
<dbReference type="PROSITE" id="PS50294">
    <property type="entry name" value="WD_REPEATS_REGION"/>
    <property type="match status" value="1"/>
</dbReference>
<dbReference type="AlphaFoldDB" id="A0A075AVI5"/>
<dbReference type="Pfam" id="PF00400">
    <property type="entry name" value="WD40"/>
    <property type="match status" value="3"/>
</dbReference>
<dbReference type="STRING" id="988480.A0A075AVI5"/>
<keyword evidence="4 11" id="KW-0853">WD repeat</keyword>
<dbReference type="InterPro" id="IPR050630">
    <property type="entry name" value="WD_repeat_EMAP"/>
</dbReference>
<organism evidence="13 14">
    <name type="scientific">Rozella allomycis (strain CSF55)</name>
    <dbReference type="NCBI Taxonomy" id="988480"/>
    <lineage>
        <taxon>Eukaryota</taxon>
        <taxon>Fungi</taxon>
        <taxon>Fungi incertae sedis</taxon>
        <taxon>Cryptomycota</taxon>
        <taxon>Cryptomycota incertae sedis</taxon>
        <taxon>Rozella</taxon>
    </lineage>
</organism>
<dbReference type="SUPFAM" id="SSF50998">
    <property type="entry name" value="Quinoprotein alcohol dehydrogenase-like"/>
    <property type="match status" value="1"/>
</dbReference>
<feature type="repeat" description="WD" evidence="11">
    <location>
        <begin position="392"/>
        <end position="437"/>
    </location>
</feature>
<feature type="repeat" description="WD" evidence="11">
    <location>
        <begin position="516"/>
        <end position="557"/>
    </location>
</feature>
<gene>
    <name evidence="13" type="ORF">O9G_002993</name>
</gene>
<comment type="subcellular location">
    <subcellularLocation>
        <location evidence="1">Cell projection</location>
        <location evidence="1">Cilium</location>
        <location evidence="1">Flagellum</location>
    </subcellularLocation>
    <subcellularLocation>
        <location evidence="2">Cytoplasm</location>
    </subcellularLocation>
</comment>
<evidence type="ECO:0000256" key="3">
    <source>
        <dbReference type="ARBA" id="ARBA00022490"/>
    </source>
</evidence>
<dbReference type="InterPro" id="IPR001680">
    <property type="entry name" value="WD40_rpt"/>
</dbReference>
<dbReference type="SMART" id="SM00320">
    <property type="entry name" value="WD40"/>
    <property type="match status" value="8"/>
</dbReference>
<dbReference type="PROSITE" id="PS00678">
    <property type="entry name" value="WD_REPEATS_1"/>
    <property type="match status" value="1"/>
</dbReference>
<feature type="repeat" description="WD" evidence="11">
    <location>
        <begin position="558"/>
        <end position="595"/>
    </location>
</feature>
<dbReference type="GO" id="GO:0005930">
    <property type="term" value="C:axoneme"/>
    <property type="evidence" value="ECO:0007669"/>
    <property type="project" value="UniProtKB-ARBA"/>
</dbReference>
<dbReference type="InterPro" id="IPR019775">
    <property type="entry name" value="WD40_repeat_CS"/>
</dbReference>
<dbReference type="SUPFAM" id="SSF50978">
    <property type="entry name" value="WD40 repeat-like"/>
    <property type="match status" value="1"/>
</dbReference>
<proteinExistence type="inferred from homology"/>
<reference evidence="13 14" key="1">
    <citation type="journal article" date="2013" name="Curr. Biol.">
        <title>Shared signatures of parasitism and phylogenomics unite Cryptomycota and microsporidia.</title>
        <authorList>
            <person name="James T.Y."/>
            <person name="Pelin A."/>
            <person name="Bonen L."/>
            <person name="Ahrendt S."/>
            <person name="Sain D."/>
            <person name="Corradi N."/>
            <person name="Stajich J.E."/>
        </authorList>
    </citation>
    <scope>NUCLEOTIDE SEQUENCE [LARGE SCALE GENOMIC DNA]</scope>
    <source>
        <strain evidence="13 14">CSF55</strain>
    </source>
</reference>
<sequence length="595" mass="65457">MSNSIPKLNLVSVNGFTGSIHHGLQKHPNGIHIIYPLGSNIVIKNEKSGEQEFLSGHTHPITCLAVSKCGKYIASGQSTHMGFQADILLWNMDTKKIVKKFSLHKGRVEALSFSPTSKYLASLGGEDDNSVIVWDIEKGAAICGTVASKDSSGVTKCLAYSNGSDLHFVTGGNNTLRVWEINPVQRKCIPYDCQMGQIKRFVKCIVVGDNDENMYCGTTTGDILMVNVKSKLFKKNNPVNQKDLFHQGVNVVLQHKNILFVGAGDGMLAIMDTDKMKILNKTTLKGAVTSISIKNDMSVMVGTSAGNIFDVSVKDLSSKLISSCHNGKINDLVFPKIWNAKTGQELLRIHVPNLECLCITFNYEGSSLITGWSDGKIRAFGPETGRIQYEINDAHTGGVTAISITNSENNGECQIVSGGADGQVRVWRITKHTQILETAMKEHKERMVWNVSHQVVTDPVSFGIWIGIHVRNQVLFASNFFKAVCYYPDESQLLTTGTDRKIAYWEAFDGSLIRELELEADAINGLDISNSGKFFVCGGSDKSVKIYRYEEGDIVYEGLGHSSEITKLRISPDQQRIVSVGSDGAIFTWKFPEIQ</sequence>
<dbReference type="InterPro" id="IPR011047">
    <property type="entry name" value="Quinoprotein_ADH-like_sf"/>
</dbReference>
<dbReference type="PANTHER" id="PTHR13720">
    <property type="entry name" value="WD-40 REPEAT PROTEIN"/>
    <property type="match status" value="1"/>
</dbReference>
<dbReference type="InterPro" id="IPR036322">
    <property type="entry name" value="WD40_repeat_dom_sf"/>
</dbReference>
<protein>
    <recommendedName>
        <fullName evidence="10">Cilia- and flagella-associated protein 52</fullName>
    </recommendedName>
</protein>
<evidence type="ECO:0000313" key="13">
    <source>
        <dbReference type="EMBL" id="EPZ34273.1"/>
    </source>
</evidence>
<evidence type="ECO:0000256" key="2">
    <source>
        <dbReference type="ARBA" id="ARBA00004496"/>
    </source>
</evidence>
<evidence type="ECO:0000256" key="11">
    <source>
        <dbReference type="PROSITE-ProRule" id="PRU00221"/>
    </source>
</evidence>
<keyword evidence="7" id="KW-0969">Cilium</keyword>
<dbReference type="PROSITE" id="PS50082">
    <property type="entry name" value="WD_REPEATS_2"/>
    <property type="match status" value="4"/>
</dbReference>
<dbReference type="InterPro" id="IPR055439">
    <property type="entry name" value="Beta-prop_EML_1st"/>
</dbReference>
<keyword evidence="8" id="KW-0966">Cell projection</keyword>
<dbReference type="HOGENOM" id="CLU_009244_2_0_1"/>
<evidence type="ECO:0000256" key="6">
    <source>
        <dbReference type="ARBA" id="ARBA00022846"/>
    </source>
</evidence>
<keyword evidence="3" id="KW-0963">Cytoplasm</keyword>
<evidence type="ECO:0000259" key="12">
    <source>
        <dbReference type="Pfam" id="PF23409"/>
    </source>
</evidence>
<evidence type="ECO:0000256" key="10">
    <source>
        <dbReference type="ARBA" id="ARBA00029552"/>
    </source>
</evidence>
<name>A0A075AVI5_ROZAC</name>
<evidence type="ECO:0000256" key="9">
    <source>
        <dbReference type="ARBA" id="ARBA00029456"/>
    </source>
</evidence>
<keyword evidence="6" id="KW-0282">Flagellum</keyword>
<keyword evidence="14" id="KW-1185">Reference proteome</keyword>
<evidence type="ECO:0000256" key="8">
    <source>
        <dbReference type="ARBA" id="ARBA00023273"/>
    </source>
</evidence>
<dbReference type="Proteomes" id="UP000030755">
    <property type="component" value="Unassembled WGS sequence"/>
</dbReference>
<dbReference type="OMA" id="RIMVYNF"/>
<dbReference type="OrthoDB" id="6252103at2759"/>
<evidence type="ECO:0000256" key="4">
    <source>
        <dbReference type="ARBA" id="ARBA00022574"/>
    </source>
</evidence>